<keyword evidence="4" id="KW-1185">Reference proteome</keyword>
<dbReference type="AlphaFoldDB" id="A0AAN0ILL7"/>
<dbReference type="InterPro" id="IPR012337">
    <property type="entry name" value="RNaseH-like_sf"/>
</dbReference>
<keyword evidence="1" id="KW-0732">Signal</keyword>
<feature type="chain" id="PRO_5042975439" description="Integrase catalytic domain-containing protein" evidence="1">
    <location>
        <begin position="31"/>
        <end position="418"/>
    </location>
</feature>
<feature type="signal peptide" evidence="1">
    <location>
        <begin position="1"/>
        <end position="30"/>
    </location>
</feature>
<dbReference type="EnsemblMetazoa" id="XM_011405114.1">
    <property type="protein sequence ID" value="XP_011403416.1"/>
    <property type="gene ID" value="LOC105312455"/>
</dbReference>
<evidence type="ECO:0000313" key="3">
    <source>
        <dbReference type="EnsemblMetazoa" id="XP_011403416.1"/>
    </source>
</evidence>
<dbReference type="PANTHER" id="PTHR37984:SF15">
    <property type="entry name" value="INTEGRASE CATALYTIC DOMAIN-CONTAINING PROTEIN"/>
    <property type="match status" value="1"/>
</dbReference>
<dbReference type="Proteomes" id="UP000007879">
    <property type="component" value="Unassembled WGS sequence"/>
</dbReference>
<evidence type="ECO:0000313" key="4">
    <source>
        <dbReference type="Proteomes" id="UP000007879"/>
    </source>
</evidence>
<reference evidence="3" key="2">
    <citation type="submission" date="2024-06" db="UniProtKB">
        <authorList>
            <consortium name="EnsemblMetazoa"/>
        </authorList>
    </citation>
    <scope>IDENTIFICATION</scope>
</reference>
<dbReference type="InterPro" id="IPR036397">
    <property type="entry name" value="RNaseH_sf"/>
</dbReference>
<dbReference type="GO" id="GO:0003676">
    <property type="term" value="F:nucleic acid binding"/>
    <property type="evidence" value="ECO:0007669"/>
    <property type="project" value="InterPro"/>
</dbReference>
<protein>
    <recommendedName>
        <fullName evidence="2">Integrase catalytic domain-containing protein</fullName>
    </recommendedName>
</protein>
<accession>A0AAN0ILL7</accession>
<feature type="domain" description="Integrase catalytic" evidence="2">
    <location>
        <begin position="199"/>
        <end position="370"/>
    </location>
</feature>
<dbReference type="KEGG" id="aqu:105312455"/>
<dbReference type="InterPro" id="IPR043128">
    <property type="entry name" value="Rev_trsase/Diguanyl_cyclase"/>
</dbReference>
<name>A0AAN0ILL7_AMPQE</name>
<dbReference type="Gene3D" id="3.30.70.270">
    <property type="match status" value="1"/>
</dbReference>
<dbReference type="InterPro" id="IPR050951">
    <property type="entry name" value="Retrovirus_Pol_polyprotein"/>
</dbReference>
<dbReference type="RefSeq" id="XP_011403416.1">
    <property type="nucleotide sequence ID" value="XM_011405114.1"/>
</dbReference>
<dbReference type="PROSITE" id="PS50994">
    <property type="entry name" value="INTEGRASE"/>
    <property type="match status" value="1"/>
</dbReference>
<dbReference type="SUPFAM" id="SSF53098">
    <property type="entry name" value="Ribonuclease H-like"/>
    <property type="match status" value="1"/>
</dbReference>
<evidence type="ECO:0000256" key="1">
    <source>
        <dbReference type="SAM" id="SignalP"/>
    </source>
</evidence>
<evidence type="ECO:0000259" key="2">
    <source>
        <dbReference type="PROSITE" id="PS50994"/>
    </source>
</evidence>
<dbReference type="InterPro" id="IPR001584">
    <property type="entry name" value="Integrase_cat-core"/>
</dbReference>
<organism evidence="3 4">
    <name type="scientific">Amphimedon queenslandica</name>
    <name type="common">Sponge</name>
    <dbReference type="NCBI Taxonomy" id="400682"/>
    <lineage>
        <taxon>Eukaryota</taxon>
        <taxon>Metazoa</taxon>
        <taxon>Porifera</taxon>
        <taxon>Demospongiae</taxon>
        <taxon>Heteroscleromorpha</taxon>
        <taxon>Haplosclerida</taxon>
        <taxon>Niphatidae</taxon>
        <taxon>Amphimedon</taxon>
    </lineage>
</organism>
<dbReference type="PANTHER" id="PTHR37984">
    <property type="entry name" value="PROTEIN CBG26694"/>
    <property type="match status" value="1"/>
</dbReference>
<dbReference type="InterPro" id="IPR043502">
    <property type="entry name" value="DNA/RNA_pol_sf"/>
</dbReference>
<dbReference type="GO" id="GO:0015074">
    <property type="term" value="P:DNA integration"/>
    <property type="evidence" value="ECO:0007669"/>
    <property type="project" value="InterPro"/>
</dbReference>
<reference evidence="4" key="1">
    <citation type="journal article" date="2010" name="Nature">
        <title>The Amphimedon queenslandica genome and the evolution of animal complexity.</title>
        <authorList>
            <person name="Srivastava M."/>
            <person name="Simakov O."/>
            <person name="Chapman J."/>
            <person name="Fahey B."/>
            <person name="Gauthier M.E."/>
            <person name="Mitros T."/>
            <person name="Richards G.S."/>
            <person name="Conaco C."/>
            <person name="Dacre M."/>
            <person name="Hellsten U."/>
            <person name="Larroux C."/>
            <person name="Putnam N.H."/>
            <person name="Stanke M."/>
            <person name="Adamska M."/>
            <person name="Darling A."/>
            <person name="Degnan S.M."/>
            <person name="Oakley T.H."/>
            <person name="Plachetzki D.C."/>
            <person name="Zhai Y."/>
            <person name="Adamski M."/>
            <person name="Calcino A."/>
            <person name="Cummins S.F."/>
            <person name="Goodstein D.M."/>
            <person name="Harris C."/>
            <person name="Jackson D.J."/>
            <person name="Leys S.P."/>
            <person name="Shu S."/>
            <person name="Woodcroft B.J."/>
            <person name="Vervoort M."/>
            <person name="Kosik K.S."/>
            <person name="Manning G."/>
            <person name="Degnan B.M."/>
            <person name="Rokhsar D.S."/>
        </authorList>
    </citation>
    <scope>NUCLEOTIDE SEQUENCE [LARGE SCALE GENOMIC DNA]</scope>
</reference>
<dbReference type="Pfam" id="PF17921">
    <property type="entry name" value="Integrase_H2C2"/>
    <property type="match status" value="1"/>
</dbReference>
<dbReference type="InterPro" id="IPR041588">
    <property type="entry name" value="Integrase_H2C2"/>
</dbReference>
<dbReference type="SUPFAM" id="SSF56672">
    <property type="entry name" value="DNA/RNA polymerases"/>
    <property type="match status" value="1"/>
</dbReference>
<dbReference type="Gene3D" id="3.30.420.10">
    <property type="entry name" value="Ribonuclease H-like superfamily/Ribonuclease H"/>
    <property type="match status" value="1"/>
</dbReference>
<proteinExistence type="predicted"/>
<dbReference type="GeneID" id="105312455"/>
<sequence length="418" mass="46838">MAFFYIWISVNLVLPLQFLGHIIESQGVHPEETKVSVIKDFLGLVSQRQLREFIGMTNFYHRFIPHCARYYNHCTHYSIKHMQSLSSSGQRNLYHPIPDAPTSLMTDASDIAVGEGPHNPVADALLQIELNSVGSTPTIDLEAMAAAQDNCSFLSVESQHHSLILQPFSLPQCIRATQQFISARFVWPKMHSLIKQWTRSCLPCQRSKVIRHTLSPLSHLPTPSSCFDHIHVDMFTRWPEAFPLPDISAPSVAQALVSGWISRFGVLSIITTDTGGQFESSLWTQLMAMLGTVWCRTTSYHPQANGLVERFQRQLKAALKTHAGTSWTESLPLVLLGLRTALKGDLQCTAAELFYGMSLRLPGEFFSPSAAPVATYITRLKQYMRTLYAVPTRTHSSHTSFIDNSLFSTSHVSFDETA</sequence>
<dbReference type="Gene3D" id="1.10.340.70">
    <property type="match status" value="1"/>
</dbReference>